<gene>
    <name evidence="2" type="ORF">PCOR1329_LOCUS45775</name>
</gene>
<feature type="compositionally biased region" description="Pro residues" evidence="1">
    <location>
        <begin position="441"/>
        <end position="469"/>
    </location>
</feature>
<proteinExistence type="predicted"/>
<feature type="compositionally biased region" description="Basic residues" evidence="1">
    <location>
        <begin position="545"/>
        <end position="562"/>
    </location>
</feature>
<feature type="non-terminal residue" evidence="2">
    <location>
        <position position="1"/>
    </location>
</feature>
<keyword evidence="3" id="KW-1185">Reference proteome</keyword>
<reference evidence="2" key="1">
    <citation type="submission" date="2023-10" db="EMBL/GenBank/DDBJ databases">
        <authorList>
            <person name="Chen Y."/>
            <person name="Shah S."/>
            <person name="Dougan E. K."/>
            <person name="Thang M."/>
            <person name="Chan C."/>
        </authorList>
    </citation>
    <scope>NUCLEOTIDE SEQUENCE [LARGE SCALE GENOMIC DNA]</scope>
</reference>
<organism evidence="2 3">
    <name type="scientific">Prorocentrum cordatum</name>
    <dbReference type="NCBI Taxonomy" id="2364126"/>
    <lineage>
        <taxon>Eukaryota</taxon>
        <taxon>Sar</taxon>
        <taxon>Alveolata</taxon>
        <taxon>Dinophyceae</taxon>
        <taxon>Prorocentrales</taxon>
        <taxon>Prorocentraceae</taxon>
        <taxon>Prorocentrum</taxon>
    </lineage>
</organism>
<dbReference type="Proteomes" id="UP001189429">
    <property type="component" value="Unassembled WGS sequence"/>
</dbReference>
<evidence type="ECO:0000256" key="1">
    <source>
        <dbReference type="SAM" id="MobiDB-lite"/>
    </source>
</evidence>
<feature type="compositionally biased region" description="Acidic residues" evidence="1">
    <location>
        <begin position="514"/>
        <end position="531"/>
    </location>
</feature>
<sequence>VRDAALALANVRDRGDLARDSGGLALDRGLLSFDRGVVALNLLMPFDVVIALLQGTINHGDDHAAMIISRLELLVHISNHAVRRILDGAAPNQQLDTAIKHKANSLKKAKHMDRKVMQCFKAYEKAKKKAEDAEYAWLQACEHAVARQDWKEDKHVRLTNANITKVACKAEFLCASKKVLEKFKKFEAAKKKMEEAKSEWMESIGDRIDAHAEWENACEQHARQKTGVLTSTADKKWQKVTAFSRFLSASEATKLKSGDMSQKAMIAMACKRAHAIGMYTLSEGSKGQLAAVVSSQLTGVTNDMWHDILVQVKLKLATMKARDWKHRTIWEYDSPDSLESESWYYTAYPEGDPPHGQDWYIDEPDFVRLSSRLMKGGKQAAKQVRDDRPAPPPPTAPPPAICDFGAYQSMYGTMNAYHMYAHPGMVPPPGMVPGQSSHSWSPPPGMMPKPKAPPQDAPSPQEAPPPAAPPAAGGMPAPLGDLSDEEAALRKTMRKRKEAVALSKRPAAAGGDADGVEGADDDGDELADEEGGPPKKVMKGAPPKKAMKVVMRRPSAKPRPTAKPKPLPKAPLTGAPKIEYRAGYILTQPDKSQYRAVLGRSDRRIRWDTGSTRQEAFTKAMKFIDVGCETEPSWFQRGGDNTATLVGAARNCTL</sequence>
<feature type="region of interest" description="Disordered" evidence="1">
    <location>
        <begin position="430"/>
        <end position="574"/>
    </location>
</feature>
<accession>A0ABN9U729</accession>
<comment type="caution">
    <text evidence="2">The sequence shown here is derived from an EMBL/GenBank/DDBJ whole genome shotgun (WGS) entry which is preliminary data.</text>
</comment>
<evidence type="ECO:0000313" key="3">
    <source>
        <dbReference type="Proteomes" id="UP001189429"/>
    </source>
</evidence>
<feature type="region of interest" description="Disordered" evidence="1">
    <location>
        <begin position="375"/>
        <end position="401"/>
    </location>
</feature>
<name>A0ABN9U729_9DINO</name>
<evidence type="ECO:0000313" key="2">
    <source>
        <dbReference type="EMBL" id="CAK0854828.1"/>
    </source>
</evidence>
<dbReference type="EMBL" id="CAUYUJ010015504">
    <property type="protein sequence ID" value="CAK0854828.1"/>
    <property type="molecule type" value="Genomic_DNA"/>
</dbReference>
<protein>
    <submittedName>
        <fullName evidence="2">Uncharacterized protein</fullName>
    </submittedName>
</protein>
<feature type="non-terminal residue" evidence="2">
    <location>
        <position position="654"/>
    </location>
</feature>
<feature type="compositionally biased region" description="Pro residues" evidence="1">
    <location>
        <begin position="390"/>
        <end position="400"/>
    </location>
</feature>